<comment type="cofactor">
    <cofactor evidence="13">
        <name>Mg(2+)</name>
        <dbReference type="ChEBI" id="CHEBI:18420"/>
    </cofactor>
    <text evidence="13">Binds 2 Mg(2+) ion per subunit.</text>
</comment>
<evidence type="ECO:0000256" key="4">
    <source>
        <dbReference type="ARBA" id="ARBA00022723"/>
    </source>
</evidence>
<dbReference type="Proteomes" id="UP000324143">
    <property type="component" value="Unassembled WGS sequence"/>
</dbReference>
<comment type="subcellular location">
    <subcellularLocation>
        <location evidence="13">Cytoplasm</location>
    </subcellularLocation>
</comment>
<dbReference type="CDD" id="cd16962">
    <property type="entry name" value="RuvC"/>
    <property type="match status" value="1"/>
</dbReference>
<evidence type="ECO:0000256" key="3">
    <source>
        <dbReference type="ARBA" id="ARBA00022722"/>
    </source>
</evidence>
<feature type="binding site" evidence="13">
    <location>
        <position position="140"/>
    </location>
    <ligand>
        <name>Mg(2+)</name>
        <dbReference type="ChEBI" id="CHEBI:18420"/>
        <label>1</label>
    </ligand>
</feature>
<feature type="active site" evidence="13">
    <location>
        <position position="140"/>
    </location>
</feature>
<keyword evidence="3 13" id="KW-0540">Nuclease</keyword>
<dbReference type="GO" id="GO:0008821">
    <property type="term" value="F:crossover junction DNA endonuclease activity"/>
    <property type="evidence" value="ECO:0007669"/>
    <property type="project" value="UniProtKB-UniRule"/>
</dbReference>
<dbReference type="InterPro" id="IPR002176">
    <property type="entry name" value="X-over_junc_endoDNase_RuvC"/>
</dbReference>
<comment type="catalytic activity">
    <reaction evidence="12 13">
        <text>Endonucleolytic cleavage at a junction such as a reciprocal single-stranded crossover between two homologous DNA duplexes (Holliday junction).</text>
        <dbReference type="EC" id="3.1.21.10"/>
    </reaction>
</comment>
<comment type="caution">
    <text evidence="15">The sequence shown here is derived from an EMBL/GenBank/DDBJ whole genome shotgun (WGS) entry which is preliminary data.</text>
</comment>
<dbReference type="InterPro" id="IPR036397">
    <property type="entry name" value="RNaseH_sf"/>
</dbReference>
<feature type="binding site" evidence="13">
    <location>
        <position position="67"/>
    </location>
    <ligand>
        <name>Mg(2+)</name>
        <dbReference type="ChEBI" id="CHEBI:18420"/>
        <label>2</label>
    </ligand>
</feature>
<accession>A0A5D0MLE3</accession>
<dbReference type="GO" id="GO:0048476">
    <property type="term" value="C:Holliday junction resolvase complex"/>
    <property type="evidence" value="ECO:0007669"/>
    <property type="project" value="UniProtKB-UniRule"/>
</dbReference>
<dbReference type="PANTHER" id="PTHR30194:SF3">
    <property type="entry name" value="CROSSOVER JUNCTION ENDODEOXYRIBONUCLEASE RUVC"/>
    <property type="match status" value="1"/>
</dbReference>
<evidence type="ECO:0000256" key="12">
    <source>
        <dbReference type="ARBA" id="ARBA00029354"/>
    </source>
</evidence>
<name>A0A5D0MLE3_9BACT</name>
<dbReference type="Pfam" id="PF02075">
    <property type="entry name" value="RuvC"/>
    <property type="match status" value="1"/>
</dbReference>
<evidence type="ECO:0000256" key="6">
    <source>
        <dbReference type="ARBA" id="ARBA00022763"/>
    </source>
</evidence>
<protein>
    <recommendedName>
        <fullName evidence="13 14">Crossover junction endodeoxyribonuclease RuvC</fullName>
        <ecNumber evidence="13 14">3.1.21.10</ecNumber>
    </recommendedName>
    <alternativeName>
        <fullName evidence="13">Holliday junction nuclease RuvC</fullName>
    </alternativeName>
    <alternativeName>
        <fullName evidence="13">Holliday junction resolvase RuvC</fullName>
    </alternativeName>
</protein>
<dbReference type="PRINTS" id="PR00696">
    <property type="entry name" value="RSOLVASERUVC"/>
</dbReference>
<sequence length="163" mass="18286">MKVIGIDPGLNKTGFCVIQEKGSKYKIIDIGVIKPGKNQKIENKINYLYKKLNEISNKYKPDEAAVEELFFVKNVKSGIKVGQMRGVALLVFSQKKIKVFNYTPTKIKLAVVGNGNAKKHQVKEMVKILTGIKNDNYEYDAYDAAAVGICHLNNKVDRYDSIS</sequence>
<keyword evidence="9 13" id="KW-0238">DNA-binding</keyword>
<comment type="subunit">
    <text evidence="13">Homodimer which binds Holliday junction (HJ) DNA. The HJ becomes 2-fold symmetrical on binding to RuvC with unstacked arms; it has a different conformation from HJ DNA in complex with RuvA. In the full resolvosome a probable DNA-RuvA(4)-RuvB(12)-RuvC(2) complex forms which resolves the HJ.</text>
</comment>
<dbReference type="InterPro" id="IPR012337">
    <property type="entry name" value="RNaseH-like_sf"/>
</dbReference>
<evidence type="ECO:0000256" key="5">
    <source>
        <dbReference type="ARBA" id="ARBA00022759"/>
    </source>
</evidence>
<evidence type="ECO:0000256" key="11">
    <source>
        <dbReference type="ARBA" id="ARBA00023204"/>
    </source>
</evidence>
<dbReference type="AlphaFoldDB" id="A0A5D0MLE3"/>
<gene>
    <name evidence="13 15" type="primary">ruvC</name>
    <name evidence="15" type="ORF">FXF47_04355</name>
</gene>
<dbReference type="GO" id="GO:0005737">
    <property type="term" value="C:cytoplasm"/>
    <property type="evidence" value="ECO:0007669"/>
    <property type="project" value="UniProtKB-SubCell"/>
</dbReference>
<evidence type="ECO:0000256" key="10">
    <source>
        <dbReference type="ARBA" id="ARBA00023172"/>
    </source>
</evidence>
<evidence type="ECO:0000256" key="13">
    <source>
        <dbReference type="HAMAP-Rule" id="MF_00034"/>
    </source>
</evidence>
<dbReference type="NCBIfam" id="TIGR00228">
    <property type="entry name" value="ruvC"/>
    <property type="match status" value="1"/>
</dbReference>
<dbReference type="PANTHER" id="PTHR30194">
    <property type="entry name" value="CROSSOVER JUNCTION ENDODEOXYRIBONUCLEASE RUVC"/>
    <property type="match status" value="1"/>
</dbReference>
<evidence type="ECO:0000313" key="15">
    <source>
        <dbReference type="EMBL" id="TYB31379.1"/>
    </source>
</evidence>
<comment type="function">
    <text evidence="13">The RuvA-RuvB-RuvC complex processes Holliday junction (HJ) DNA during genetic recombination and DNA repair. Endonuclease that resolves HJ intermediates. Cleaves cruciform DNA by making single-stranded nicks across the HJ at symmetrical positions within the homologous arms, yielding a 5'-phosphate and a 3'-hydroxyl group; requires a central core of homology in the junction. The consensus cleavage sequence is 5'-(A/T)TT(C/G)-3'. Cleavage occurs on the 3'-side of the TT dinucleotide at the point of strand exchange. HJ branch migration catalyzed by RuvA-RuvB allows RuvC to scan DNA until it finds its consensus sequence, where it cleaves and resolves the cruciform DNA.</text>
</comment>
<proteinExistence type="inferred from homology"/>
<dbReference type="EC" id="3.1.21.10" evidence="13 14"/>
<feature type="active site" evidence="13">
    <location>
        <position position="67"/>
    </location>
</feature>
<keyword evidence="11 13" id="KW-0234">DNA repair</keyword>
<keyword evidence="7 13" id="KW-0378">Hydrolase</keyword>
<dbReference type="FunFam" id="3.30.420.10:FF:000002">
    <property type="entry name" value="Crossover junction endodeoxyribonuclease RuvC"/>
    <property type="match status" value="1"/>
</dbReference>
<dbReference type="SUPFAM" id="SSF53098">
    <property type="entry name" value="Ribonuclease H-like"/>
    <property type="match status" value="1"/>
</dbReference>
<keyword evidence="16" id="KW-1185">Reference proteome</keyword>
<reference evidence="15" key="1">
    <citation type="submission" date="2019-08" db="EMBL/GenBank/DDBJ databases">
        <title>Genomic characterization of a novel candidate phylum (ARYD3) from a high temperature, high salinity tertiary oil reservoir in north central Oklahoma, USA.</title>
        <authorList>
            <person name="Youssef N.H."/>
            <person name="Yadav A."/>
            <person name="Elshahed M.S."/>
        </authorList>
    </citation>
    <scope>NUCLEOTIDE SEQUENCE [LARGE SCALE GENOMIC DNA]</scope>
    <source>
        <strain evidence="15">ARYD3</strain>
    </source>
</reference>
<evidence type="ECO:0000256" key="14">
    <source>
        <dbReference type="NCBIfam" id="TIGR00228"/>
    </source>
</evidence>
<dbReference type="Gene3D" id="3.30.420.10">
    <property type="entry name" value="Ribonuclease H-like superfamily/Ribonuclease H"/>
    <property type="match status" value="1"/>
</dbReference>
<evidence type="ECO:0000256" key="2">
    <source>
        <dbReference type="ARBA" id="ARBA00022490"/>
    </source>
</evidence>
<dbReference type="NCBIfam" id="NF000711">
    <property type="entry name" value="PRK00039.2-1"/>
    <property type="match status" value="1"/>
</dbReference>
<organism evidence="15 16">
    <name type="scientific">Candidatus Mcinerneyibacterium aminivorans</name>
    <dbReference type="NCBI Taxonomy" id="2703815"/>
    <lineage>
        <taxon>Bacteria</taxon>
        <taxon>Candidatus Macinerneyibacteriota</taxon>
        <taxon>Candidatus Mcinerneyibacteria</taxon>
        <taxon>Candidatus Mcinerneyibacteriales</taxon>
        <taxon>Candidatus Mcinerneyibacteriaceae</taxon>
        <taxon>Candidatus Mcinerneyibacterium</taxon>
    </lineage>
</organism>
<keyword evidence="8 13" id="KW-0460">Magnesium</keyword>
<keyword evidence="2 13" id="KW-0963">Cytoplasm</keyword>
<keyword evidence="10 13" id="KW-0233">DNA recombination</keyword>
<feature type="binding site" evidence="13">
    <location>
        <position position="7"/>
    </location>
    <ligand>
        <name>Mg(2+)</name>
        <dbReference type="ChEBI" id="CHEBI:18420"/>
        <label>1</label>
    </ligand>
</feature>
<comment type="similarity">
    <text evidence="1 13">Belongs to the RuvC family.</text>
</comment>
<dbReference type="GO" id="GO:0000287">
    <property type="term" value="F:magnesium ion binding"/>
    <property type="evidence" value="ECO:0007669"/>
    <property type="project" value="UniProtKB-UniRule"/>
</dbReference>
<evidence type="ECO:0000256" key="9">
    <source>
        <dbReference type="ARBA" id="ARBA00023125"/>
    </source>
</evidence>
<evidence type="ECO:0000256" key="7">
    <source>
        <dbReference type="ARBA" id="ARBA00022801"/>
    </source>
</evidence>
<dbReference type="GO" id="GO:0003677">
    <property type="term" value="F:DNA binding"/>
    <property type="evidence" value="ECO:0007669"/>
    <property type="project" value="UniProtKB-KW"/>
</dbReference>
<evidence type="ECO:0000256" key="1">
    <source>
        <dbReference type="ARBA" id="ARBA00009518"/>
    </source>
</evidence>
<dbReference type="GO" id="GO:0006281">
    <property type="term" value="P:DNA repair"/>
    <property type="evidence" value="ECO:0007669"/>
    <property type="project" value="UniProtKB-UniRule"/>
</dbReference>
<dbReference type="HAMAP" id="MF_00034">
    <property type="entry name" value="RuvC"/>
    <property type="match status" value="1"/>
</dbReference>
<evidence type="ECO:0000313" key="16">
    <source>
        <dbReference type="Proteomes" id="UP000324143"/>
    </source>
</evidence>
<feature type="active site" evidence="13">
    <location>
        <position position="7"/>
    </location>
</feature>
<dbReference type="EMBL" id="VSIX01000035">
    <property type="protein sequence ID" value="TYB31379.1"/>
    <property type="molecule type" value="Genomic_DNA"/>
</dbReference>
<evidence type="ECO:0000256" key="8">
    <source>
        <dbReference type="ARBA" id="ARBA00022842"/>
    </source>
</evidence>
<dbReference type="GO" id="GO:0006310">
    <property type="term" value="P:DNA recombination"/>
    <property type="evidence" value="ECO:0007669"/>
    <property type="project" value="UniProtKB-UniRule"/>
</dbReference>
<keyword evidence="6 13" id="KW-0227">DNA damage</keyword>
<keyword evidence="4 13" id="KW-0479">Metal-binding</keyword>
<keyword evidence="5 13" id="KW-0255">Endonuclease</keyword>